<dbReference type="Pfam" id="PF04480">
    <property type="entry name" value="DUF559"/>
    <property type="match status" value="1"/>
</dbReference>
<gene>
    <name evidence="3" type="ORF">BAURA63_01079</name>
</gene>
<evidence type="ECO:0000259" key="2">
    <source>
        <dbReference type="Pfam" id="PF04480"/>
    </source>
</evidence>
<dbReference type="AlphaFoldDB" id="A0A2H1ICC2"/>
<feature type="compositionally biased region" description="Polar residues" evidence="1">
    <location>
        <begin position="104"/>
        <end position="118"/>
    </location>
</feature>
<dbReference type="InterPro" id="IPR007569">
    <property type="entry name" value="DUF559"/>
</dbReference>
<dbReference type="Gene3D" id="3.40.960.10">
    <property type="entry name" value="VSR Endonuclease"/>
    <property type="match status" value="1"/>
</dbReference>
<dbReference type="Proteomes" id="UP000234327">
    <property type="component" value="Unassembled WGS sequence"/>
</dbReference>
<feature type="compositionally biased region" description="Basic and acidic residues" evidence="1">
    <location>
        <begin position="94"/>
        <end position="103"/>
    </location>
</feature>
<feature type="domain" description="DUF559" evidence="2">
    <location>
        <begin position="282"/>
        <end position="340"/>
    </location>
</feature>
<dbReference type="InterPro" id="IPR011335">
    <property type="entry name" value="Restrct_endonuc-II-like"/>
</dbReference>
<dbReference type="EMBL" id="FXYZ01000003">
    <property type="protein sequence ID" value="SMX72858.1"/>
    <property type="molecule type" value="Genomic_DNA"/>
</dbReference>
<proteinExistence type="predicted"/>
<evidence type="ECO:0000313" key="3">
    <source>
        <dbReference type="EMBL" id="SMX72858.1"/>
    </source>
</evidence>
<sequence>MQFNDMYKIMTTQQIIRLGFTHADIRRARSCCVRRLSRGVYSVRHVCTVEGHRRLWASIIEGTHSEFTEHGDLRDQIEELDAAVMARCEVRFQKQSQEARQEETNTANGSDTATRTSPASPPAEVFSHISAALIHGLPIAYPVTHQVEVVRPGVNRRFKSIHVRGVTIPKHHRQRVRGTEVTTLERTLIDVARTYNPDISVSMLDDALHRGLTTREKILATLAQCLETRNTKKVHLALELADARRESPAESIAAVRFFQHGFVGFVPQVEFDAPSLRRKIRVDFCHKAARLIVEIDGLGKLYLGSGVPRDELERERRREQWLRDQGWRVIRVTWKELFTEAKFEEIRRALMSAR</sequence>
<accession>A0A2H1ICC2</accession>
<feature type="region of interest" description="Disordered" evidence="1">
    <location>
        <begin position="94"/>
        <end position="122"/>
    </location>
</feature>
<protein>
    <recommendedName>
        <fullName evidence="2">DUF559 domain-containing protein</fullName>
    </recommendedName>
</protein>
<dbReference type="SUPFAM" id="SSF52980">
    <property type="entry name" value="Restriction endonuclease-like"/>
    <property type="match status" value="1"/>
</dbReference>
<organism evidence="3 4">
    <name type="scientific">Brevibacterium aurantiacum</name>
    <dbReference type="NCBI Taxonomy" id="273384"/>
    <lineage>
        <taxon>Bacteria</taxon>
        <taxon>Bacillati</taxon>
        <taxon>Actinomycetota</taxon>
        <taxon>Actinomycetes</taxon>
        <taxon>Micrococcales</taxon>
        <taxon>Brevibacteriaceae</taxon>
        <taxon>Brevibacterium</taxon>
    </lineage>
</organism>
<name>A0A2H1ICC2_BREAU</name>
<evidence type="ECO:0000256" key="1">
    <source>
        <dbReference type="SAM" id="MobiDB-lite"/>
    </source>
</evidence>
<reference evidence="3 4" key="1">
    <citation type="submission" date="2017-03" db="EMBL/GenBank/DDBJ databases">
        <authorList>
            <person name="Afonso C.L."/>
            <person name="Miller P.J."/>
            <person name="Scott M.A."/>
            <person name="Spackman E."/>
            <person name="Goraichik I."/>
            <person name="Dimitrov K.M."/>
            <person name="Suarez D.L."/>
            <person name="Swayne D.E."/>
        </authorList>
    </citation>
    <scope>NUCLEOTIDE SEQUENCE [LARGE SCALE GENOMIC DNA]</scope>
    <source>
        <strain evidence="4">6(3)</strain>
    </source>
</reference>
<evidence type="ECO:0000313" key="4">
    <source>
        <dbReference type="Proteomes" id="UP000234327"/>
    </source>
</evidence>